<evidence type="ECO:0000313" key="1">
    <source>
        <dbReference type="EMBL" id="VDP53071.1"/>
    </source>
</evidence>
<reference evidence="3" key="2">
    <citation type="submission" date="2019-09" db="UniProtKB">
        <authorList>
            <consortium name="WormBaseParasite"/>
        </authorList>
    </citation>
    <scope>IDENTIFICATION</scope>
</reference>
<dbReference type="WBParaSite" id="HPBE_0002568401-mRNA-1">
    <property type="protein sequence ID" value="HPBE_0002568401-mRNA-1"/>
    <property type="gene ID" value="HPBE_0002568401"/>
</dbReference>
<reference evidence="1 2" key="1">
    <citation type="submission" date="2018-11" db="EMBL/GenBank/DDBJ databases">
        <authorList>
            <consortium name="Pathogen Informatics"/>
        </authorList>
    </citation>
    <scope>NUCLEOTIDE SEQUENCE [LARGE SCALE GENOMIC DNA]</scope>
</reference>
<evidence type="ECO:0000313" key="3">
    <source>
        <dbReference type="WBParaSite" id="HPBE_0002568401-mRNA-1"/>
    </source>
</evidence>
<name>A0A183GSL4_HELPZ</name>
<dbReference type="AlphaFoldDB" id="A0A183GSL4"/>
<sequence>MATIADARSVQDCLNELVKSTILEVEKLLLRLPQPGDRVDKVTAAEWENNVNEISLTVNQKVVVTPMNGVDGMTIDMRMQLHLASGETRPVDITVECPNFKPYRLNIGGSWYRVENGTPQ</sequence>
<proteinExistence type="predicted"/>
<dbReference type="EMBL" id="UZAH01038364">
    <property type="protein sequence ID" value="VDP53071.1"/>
    <property type="molecule type" value="Genomic_DNA"/>
</dbReference>
<accession>A0A183GSL4</accession>
<evidence type="ECO:0000313" key="2">
    <source>
        <dbReference type="Proteomes" id="UP000050761"/>
    </source>
</evidence>
<organism evidence="2 3">
    <name type="scientific">Heligmosomoides polygyrus</name>
    <name type="common">Parasitic roundworm</name>
    <dbReference type="NCBI Taxonomy" id="6339"/>
    <lineage>
        <taxon>Eukaryota</taxon>
        <taxon>Metazoa</taxon>
        <taxon>Ecdysozoa</taxon>
        <taxon>Nematoda</taxon>
        <taxon>Chromadorea</taxon>
        <taxon>Rhabditida</taxon>
        <taxon>Rhabditina</taxon>
        <taxon>Rhabditomorpha</taxon>
        <taxon>Strongyloidea</taxon>
        <taxon>Heligmosomidae</taxon>
        <taxon>Heligmosomoides</taxon>
    </lineage>
</organism>
<keyword evidence="2" id="KW-1185">Reference proteome</keyword>
<accession>A0A3P8E9F7</accession>
<dbReference type="OrthoDB" id="5860189at2759"/>
<protein>
    <submittedName>
        <fullName evidence="3">Tail fiber protein</fullName>
    </submittedName>
</protein>
<dbReference type="Proteomes" id="UP000050761">
    <property type="component" value="Unassembled WGS sequence"/>
</dbReference>
<gene>
    <name evidence="1" type="ORF">HPBE_LOCUS25683</name>
</gene>